<comment type="caution">
    <text evidence="1">The sequence shown here is derived from an EMBL/GenBank/DDBJ whole genome shotgun (WGS) entry which is preliminary data.</text>
</comment>
<evidence type="ECO:0000313" key="2">
    <source>
        <dbReference type="Proteomes" id="UP001159363"/>
    </source>
</evidence>
<protein>
    <submittedName>
        <fullName evidence="1">Uncharacterized protein</fullName>
    </submittedName>
</protein>
<gene>
    <name evidence="1" type="ORF">PR048_022677</name>
</gene>
<reference evidence="1 2" key="1">
    <citation type="submission" date="2023-02" db="EMBL/GenBank/DDBJ databases">
        <title>LHISI_Scaffold_Assembly.</title>
        <authorList>
            <person name="Stuart O.P."/>
            <person name="Cleave R."/>
            <person name="Magrath M.J.L."/>
            <person name="Mikheyev A.S."/>
        </authorList>
    </citation>
    <scope>NUCLEOTIDE SEQUENCE [LARGE SCALE GENOMIC DNA]</scope>
    <source>
        <strain evidence="1">Daus_M_001</strain>
        <tissue evidence="1">Leg muscle</tissue>
    </source>
</reference>
<proteinExistence type="predicted"/>
<dbReference type="EMBL" id="JARBHB010000009">
    <property type="protein sequence ID" value="KAJ8874788.1"/>
    <property type="molecule type" value="Genomic_DNA"/>
</dbReference>
<accession>A0ABQ9GRY9</accession>
<evidence type="ECO:0000313" key="1">
    <source>
        <dbReference type="EMBL" id="KAJ8874788.1"/>
    </source>
</evidence>
<keyword evidence="2" id="KW-1185">Reference proteome</keyword>
<name>A0ABQ9GRY9_9NEOP</name>
<sequence>MQFVASKKSPWKNYKSLASAQNAITEFRWSGIWPYNLHTFSDIDYVPASITDHPDPEYA</sequence>
<dbReference type="Proteomes" id="UP001159363">
    <property type="component" value="Chromosome 8"/>
</dbReference>
<organism evidence="1 2">
    <name type="scientific">Dryococelus australis</name>
    <dbReference type="NCBI Taxonomy" id="614101"/>
    <lineage>
        <taxon>Eukaryota</taxon>
        <taxon>Metazoa</taxon>
        <taxon>Ecdysozoa</taxon>
        <taxon>Arthropoda</taxon>
        <taxon>Hexapoda</taxon>
        <taxon>Insecta</taxon>
        <taxon>Pterygota</taxon>
        <taxon>Neoptera</taxon>
        <taxon>Polyneoptera</taxon>
        <taxon>Phasmatodea</taxon>
        <taxon>Verophasmatodea</taxon>
        <taxon>Anareolatae</taxon>
        <taxon>Phasmatidae</taxon>
        <taxon>Eurycanthinae</taxon>
        <taxon>Dryococelus</taxon>
    </lineage>
</organism>